<dbReference type="EMBL" id="CAGKOT010000008">
    <property type="protein sequence ID" value="CAB5351032.1"/>
    <property type="molecule type" value="Genomic_DNA"/>
</dbReference>
<evidence type="ECO:0000313" key="2">
    <source>
        <dbReference type="Proteomes" id="UP000684084"/>
    </source>
</evidence>
<gene>
    <name evidence="1" type="ORF">CHRIB12_LOCUS5011</name>
</gene>
<accession>A0A916E249</accession>
<reference evidence="1" key="1">
    <citation type="submission" date="2020-05" db="EMBL/GenBank/DDBJ databases">
        <authorList>
            <person name="Rincon C."/>
            <person name="Sanders R I."/>
            <person name="Robbins C."/>
            <person name="Chaturvedi A."/>
        </authorList>
    </citation>
    <scope>NUCLEOTIDE SEQUENCE</scope>
    <source>
        <strain evidence="1">CHB12</strain>
    </source>
</reference>
<comment type="caution">
    <text evidence="1">The sequence shown here is derived from an EMBL/GenBank/DDBJ whole genome shotgun (WGS) entry which is preliminary data.</text>
</comment>
<dbReference type="OrthoDB" id="2377383at2759"/>
<proteinExistence type="predicted"/>
<dbReference type="AlphaFoldDB" id="A0A916E249"/>
<dbReference type="Proteomes" id="UP000684084">
    <property type="component" value="Unassembled WGS sequence"/>
</dbReference>
<evidence type="ECO:0000313" key="1">
    <source>
        <dbReference type="EMBL" id="CAB5351032.1"/>
    </source>
</evidence>
<sequence>MARNLLSRRTSGKKREFYCGLPRLPSEAEKSRVPKVNFTPKAKRIRYEMCSTEDKRNDSAYYYGNYPVLLEEENVNQQVIDLFLTGSSSMKISNLLN</sequence>
<name>A0A916E249_9GLOM</name>
<organism evidence="1 2">
    <name type="scientific">Rhizophagus irregularis</name>
    <dbReference type="NCBI Taxonomy" id="588596"/>
    <lineage>
        <taxon>Eukaryota</taxon>
        <taxon>Fungi</taxon>
        <taxon>Fungi incertae sedis</taxon>
        <taxon>Mucoromycota</taxon>
        <taxon>Glomeromycotina</taxon>
        <taxon>Glomeromycetes</taxon>
        <taxon>Glomerales</taxon>
        <taxon>Glomeraceae</taxon>
        <taxon>Rhizophagus</taxon>
    </lineage>
</organism>
<protein>
    <submittedName>
        <fullName evidence="1">Uncharacterized protein</fullName>
    </submittedName>
</protein>
<dbReference type="VEuPathDB" id="FungiDB:RhiirFUN_002952"/>